<keyword evidence="1 2" id="KW-0378">Hydrolase</keyword>
<organism evidence="3 4">
    <name type="scientific">Geomicrobium halophilum</name>
    <dbReference type="NCBI Taxonomy" id="549000"/>
    <lineage>
        <taxon>Bacteria</taxon>
        <taxon>Bacillati</taxon>
        <taxon>Bacillota</taxon>
        <taxon>Bacilli</taxon>
        <taxon>Bacillales</taxon>
        <taxon>Geomicrobium</taxon>
    </lineage>
</organism>
<dbReference type="HAMAP" id="MF_01940">
    <property type="entry name" value="RNA_CPDase"/>
    <property type="match status" value="1"/>
</dbReference>
<comment type="caution">
    <text evidence="3">The sequence shown here is derived from an EMBL/GenBank/DDBJ whole genome shotgun (WGS) entry which is preliminary data.</text>
</comment>
<dbReference type="EMBL" id="JACHHJ010000001">
    <property type="protein sequence ID" value="MBB6448104.1"/>
    <property type="molecule type" value="Genomic_DNA"/>
</dbReference>
<comment type="similarity">
    <text evidence="2">Belongs to the 2H phosphoesterase superfamily. ThpR family.</text>
</comment>
<feature type="active site" description="Proton donor" evidence="2">
    <location>
        <position position="44"/>
    </location>
</feature>
<dbReference type="PANTHER" id="PTHR35561">
    <property type="entry name" value="RNA 2',3'-CYCLIC PHOSPHODIESTERASE"/>
    <property type="match status" value="1"/>
</dbReference>
<dbReference type="SUPFAM" id="SSF55144">
    <property type="entry name" value="LigT-like"/>
    <property type="match status" value="1"/>
</dbReference>
<feature type="short sequence motif" description="HXTX 1" evidence="2">
    <location>
        <begin position="44"/>
        <end position="47"/>
    </location>
</feature>
<dbReference type="GO" id="GO:0016874">
    <property type="term" value="F:ligase activity"/>
    <property type="evidence" value="ECO:0007669"/>
    <property type="project" value="UniProtKB-KW"/>
</dbReference>
<gene>
    <name evidence="3" type="ORF">HNR44_000053</name>
</gene>
<dbReference type="Gene3D" id="3.90.1140.10">
    <property type="entry name" value="Cyclic phosphodiesterase"/>
    <property type="match status" value="1"/>
</dbReference>
<dbReference type="RefSeq" id="WP_184402141.1">
    <property type="nucleotide sequence ID" value="NZ_JACHHJ010000001.1"/>
</dbReference>
<name>A0A841PKC1_9BACL</name>
<dbReference type="Proteomes" id="UP000568839">
    <property type="component" value="Unassembled WGS sequence"/>
</dbReference>
<dbReference type="EC" id="3.1.4.58" evidence="2"/>
<keyword evidence="3" id="KW-0436">Ligase</keyword>
<dbReference type="PANTHER" id="PTHR35561:SF1">
    <property type="entry name" value="RNA 2',3'-CYCLIC PHOSPHODIESTERASE"/>
    <property type="match status" value="1"/>
</dbReference>
<comment type="catalytic activity">
    <reaction evidence="2">
        <text>a 3'-end 2',3'-cyclophospho-ribonucleotide-RNA + H2O = a 3'-end 2'-phospho-ribonucleotide-RNA + H(+)</text>
        <dbReference type="Rhea" id="RHEA:11828"/>
        <dbReference type="Rhea" id="RHEA-COMP:10464"/>
        <dbReference type="Rhea" id="RHEA-COMP:17353"/>
        <dbReference type="ChEBI" id="CHEBI:15377"/>
        <dbReference type="ChEBI" id="CHEBI:15378"/>
        <dbReference type="ChEBI" id="CHEBI:83064"/>
        <dbReference type="ChEBI" id="CHEBI:173113"/>
        <dbReference type="EC" id="3.1.4.58"/>
    </reaction>
</comment>
<proteinExistence type="inferred from homology"/>
<dbReference type="GO" id="GO:0004113">
    <property type="term" value="F:2',3'-cyclic-nucleotide 3'-phosphodiesterase activity"/>
    <property type="evidence" value="ECO:0007669"/>
    <property type="project" value="InterPro"/>
</dbReference>
<reference evidence="3 4" key="1">
    <citation type="submission" date="2020-08" db="EMBL/GenBank/DDBJ databases">
        <title>Genomic Encyclopedia of Type Strains, Phase IV (KMG-IV): sequencing the most valuable type-strain genomes for metagenomic binning, comparative biology and taxonomic classification.</title>
        <authorList>
            <person name="Goeker M."/>
        </authorList>
    </citation>
    <scope>NUCLEOTIDE SEQUENCE [LARGE SCALE GENOMIC DNA]</scope>
    <source>
        <strain evidence="3 4">DSM 21769</strain>
    </source>
</reference>
<evidence type="ECO:0000313" key="3">
    <source>
        <dbReference type="EMBL" id="MBB6448104.1"/>
    </source>
</evidence>
<keyword evidence="4" id="KW-1185">Reference proteome</keyword>
<dbReference type="AlphaFoldDB" id="A0A841PKC1"/>
<dbReference type="InterPro" id="IPR009097">
    <property type="entry name" value="Cyclic_Pdiesterase"/>
</dbReference>
<feature type="short sequence motif" description="HXTX 2" evidence="2">
    <location>
        <begin position="130"/>
        <end position="133"/>
    </location>
</feature>
<comment type="function">
    <text evidence="2">Hydrolyzes RNA 2',3'-cyclic phosphodiester to an RNA 2'-phosphomonoester.</text>
</comment>
<dbReference type="GO" id="GO:0008664">
    <property type="term" value="F:RNA 2',3'-cyclic 3'-phosphodiesterase activity"/>
    <property type="evidence" value="ECO:0007669"/>
    <property type="project" value="UniProtKB-EC"/>
</dbReference>
<dbReference type="NCBIfam" id="TIGR02258">
    <property type="entry name" value="2_5_ligase"/>
    <property type="match status" value="1"/>
</dbReference>
<protein>
    <recommendedName>
        <fullName evidence="2">RNA 2',3'-cyclic phosphodiesterase</fullName>
        <shortName evidence="2">RNA 2',3'-CPDase</shortName>
        <ecNumber evidence="2">3.1.4.58</ecNumber>
    </recommendedName>
</protein>
<evidence type="ECO:0000256" key="2">
    <source>
        <dbReference type="HAMAP-Rule" id="MF_01940"/>
    </source>
</evidence>
<sequence length="189" mass="21892">MSNDNPHYFLALPVPASVQKQLNELTAFTEIQKFQSITHVNDYHLTLFFLGGVDHSSLSRLQEKISATVSRFSSFDVQLNSASVFGDQKRPRVLFADVKKNHPLNQLHAAIMEECVDVGFKREKLPFRPHITIAKRWKSEEDFPFMNIARETDDWQDICWRVEEVGLYAVRLGQLPRYQCIDHFLLRGA</sequence>
<accession>A0A841PKC1</accession>
<evidence type="ECO:0000256" key="1">
    <source>
        <dbReference type="ARBA" id="ARBA00022801"/>
    </source>
</evidence>
<dbReference type="Pfam" id="PF13563">
    <property type="entry name" value="2_5_RNA_ligase2"/>
    <property type="match status" value="1"/>
</dbReference>
<feature type="active site" description="Proton acceptor" evidence="2">
    <location>
        <position position="130"/>
    </location>
</feature>
<dbReference type="InterPro" id="IPR004175">
    <property type="entry name" value="RNA_CPDase"/>
</dbReference>
<evidence type="ECO:0000313" key="4">
    <source>
        <dbReference type="Proteomes" id="UP000568839"/>
    </source>
</evidence>